<proteinExistence type="inferred from homology"/>
<dbReference type="UniPathway" id="UPA00539"/>
<keyword evidence="5 6" id="KW-0884">PQQ biosynthesis</keyword>
<dbReference type="Proteomes" id="UP000198680">
    <property type="component" value="Unassembled WGS sequence"/>
</dbReference>
<evidence type="ECO:0000256" key="3">
    <source>
        <dbReference type="ARBA" id="ARBA00015084"/>
    </source>
</evidence>
<evidence type="ECO:0000313" key="8">
    <source>
        <dbReference type="EMBL" id="SDL87450.1"/>
    </source>
</evidence>
<comment type="function">
    <text evidence="6">May be involved in the transport of PQQ or its precursor to the periplasm.</text>
</comment>
<dbReference type="Gene3D" id="3.60.15.10">
    <property type="entry name" value="Ribonuclease Z/Hydroxyacylglutathione hydrolase-like"/>
    <property type="match status" value="1"/>
</dbReference>
<name>A0A1G9NM47_9ACTN</name>
<sequence length="297" mass="32085">MWVRVLGSAAGGGFPQWNCACPPCRAVREGSRPARPRTQSSVAVSADRRRWSLLNASPDVRAQLESCTDLHPDGAGEVPLQAVLLTDAELDHTLGLLLLREGGGLVVHATEATRDTLHDGTALLRTLEAYCPVEWRPVVPGADVPLGDGLSYRAFDVPTTKRARFGSGPREGRVVGYRLTDERSGRALVHLPVLQALTPEVCAQLEDCACLLVDGTCWSDDELIRLGRGGRTAREMGHLPISGPGGSLEQLAPLPVERRIYVHVNNTNPILLEDSPERRAVEEHGLEVAVDGLDLEV</sequence>
<dbReference type="InterPro" id="IPR036866">
    <property type="entry name" value="RibonucZ/Hydroxyglut_hydro"/>
</dbReference>
<evidence type="ECO:0000259" key="7">
    <source>
        <dbReference type="Pfam" id="PF12706"/>
    </source>
</evidence>
<protein>
    <recommendedName>
        <fullName evidence="3 6">Coenzyme PQQ synthesis protein B</fullName>
    </recommendedName>
    <alternativeName>
        <fullName evidence="6">Pyrroloquinoline quinone biosynthesis protein B</fullName>
    </alternativeName>
</protein>
<dbReference type="RefSeq" id="WP_091214813.1">
    <property type="nucleotide sequence ID" value="NZ_FNHE01000002.1"/>
</dbReference>
<evidence type="ECO:0000256" key="4">
    <source>
        <dbReference type="ARBA" id="ARBA00022448"/>
    </source>
</evidence>
<dbReference type="NCBIfam" id="TIGR02108">
    <property type="entry name" value="PQQ_syn_pqqB"/>
    <property type="match status" value="1"/>
</dbReference>
<evidence type="ECO:0000256" key="2">
    <source>
        <dbReference type="ARBA" id="ARBA00008481"/>
    </source>
</evidence>
<keyword evidence="4 6" id="KW-0813">Transport</keyword>
<dbReference type="InterPro" id="IPR001279">
    <property type="entry name" value="Metallo-B-lactamas"/>
</dbReference>
<evidence type="ECO:0000313" key="9">
    <source>
        <dbReference type="Proteomes" id="UP000198680"/>
    </source>
</evidence>
<evidence type="ECO:0000256" key="1">
    <source>
        <dbReference type="ARBA" id="ARBA00004886"/>
    </source>
</evidence>
<keyword evidence="9" id="KW-1185">Reference proteome</keyword>
<dbReference type="GO" id="GO:0018189">
    <property type="term" value="P:pyrroloquinoline quinone biosynthetic process"/>
    <property type="evidence" value="ECO:0007669"/>
    <property type="project" value="UniProtKB-UniRule"/>
</dbReference>
<evidence type="ECO:0000256" key="5">
    <source>
        <dbReference type="ARBA" id="ARBA00022905"/>
    </source>
</evidence>
<feature type="domain" description="Metallo-beta-lactamase" evidence="7">
    <location>
        <begin position="50"/>
        <end position="263"/>
    </location>
</feature>
<reference evidence="9" key="1">
    <citation type="submission" date="2016-10" db="EMBL/GenBank/DDBJ databases">
        <authorList>
            <person name="Varghese N."/>
            <person name="Submissions S."/>
        </authorList>
    </citation>
    <scope>NUCLEOTIDE SEQUENCE [LARGE SCALE GENOMIC DNA]</scope>
    <source>
        <strain evidence="9">DSM 45419</strain>
    </source>
</reference>
<dbReference type="HAMAP" id="MF_00653">
    <property type="entry name" value="PQQ_syn_PqqB"/>
    <property type="match status" value="1"/>
</dbReference>
<dbReference type="SUPFAM" id="SSF56281">
    <property type="entry name" value="Metallo-hydrolase/oxidoreductase"/>
    <property type="match status" value="1"/>
</dbReference>
<comment type="similarity">
    <text evidence="2 6">Belongs to the PqqB family.</text>
</comment>
<dbReference type="InterPro" id="IPR011842">
    <property type="entry name" value="PQQ_synth_PqqB"/>
</dbReference>
<dbReference type="OrthoDB" id="9778305at2"/>
<evidence type="ECO:0000256" key="6">
    <source>
        <dbReference type="HAMAP-Rule" id="MF_00653"/>
    </source>
</evidence>
<dbReference type="AlphaFoldDB" id="A0A1G9NM47"/>
<gene>
    <name evidence="6" type="primary">pqqB</name>
    <name evidence="8" type="ORF">SAMN05660642_01092</name>
</gene>
<dbReference type="Pfam" id="PF12706">
    <property type="entry name" value="Lactamase_B_2"/>
    <property type="match status" value="1"/>
</dbReference>
<dbReference type="EMBL" id="FNHE01000002">
    <property type="protein sequence ID" value="SDL87450.1"/>
    <property type="molecule type" value="Genomic_DNA"/>
</dbReference>
<accession>A0A1G9NM47</accession>
<dbReference type="STRING" id="1137991.SAMN05660642_01092"/>
<comment type="pathway">
    <text evidence="1 6">Cofactor biosynthesis; pyrroloquinoline quinone biosynthesis.</text>
</comment>
<organism evidence="8 9">
    <name type="scientific">Geodermatophilus siccatus</name>
    <dbReference type="NCBI Taxonomy" id="1137991"/>
    <lineage>
        <taxon>Bacteria</taxon>
        <taxon>Bacillati</taxon>
        <taxon>Actinomycetota</taxon>
        <taxon>Actinomycetes</taxon>
        <taxon>Geodermatophilales</taxon>
        <taxon>Geodermatophilaceae</taxon>
        <taxon>Geodermatophilus</taxon>
    </lineage>
</organism>